<protein>
    <recommendedName>
        <fullName evidence="2">Wsv089</fullName>
    </recommendedName>
</protein>
<name>A0A6B9MP82_9VIRU</name>
<proteinExistence type="predicted"/>
<evidence type="ECO:0008006" key="2">
    <source>
        <dbReference type="Google" id="ProtNLM"/>
    </source>
</evidence>
<organism evidence="1">
    <name type="scientific">White spot syndrome virus</name>
    <dbReference type="NCBI Taxonomy" id="342409"/>
    <lineage>
        <taxon>Viruses</taxon>
        <taxon>Viruses incertae sedis</taxon>
        <taxon>Naldaviricetes</taxon>
        <taxon>Nimaviridae</taxon>
        <taxon>Whispovirus</taxon>
    </lineage>
</organism>
<accession>A0A6B9MP82</accession>
<reference evidence="1" key="1">
    <citation type="submission" date="2019-12" db="EMBL/GenBank/DDBJ databases">
        <title>Genome reconstruction of White Spot Syndrome Virus (WSSV) from archival Davidson-fixed paraffin embedded shrimp (Penaeus vannamei) tissue.</title>
        <authorList>
            <person name="Cruz-Flores R."/>
            <person name="Hung Nam M."/>
            <person name="Aranguren Caroa L.F."/>
            <person name="Kanrar S."/>
            <person name="Dhar A.K."/>
        </authorList>
    </citation>
    <scope>NUCLEOTIDE SEQUENCE</scope>
    <source>
        <strain evidence="1">CN_95_DFPE</strain>
    </source>
</reference>
<dbReference type="EMBL" id="MN840357">
    <property type="protein sequence ID" value="QHB92526.1"/>
    <property type="molecule type" value="Genomic_DNA"/>
</dbReference>
<sequence>MGKKIWIWMTHLVLLILSLSLSPVYHHLTPYLSPHLTYTPISPITSIFPHLIHSLQFQHPVLAEPTHNQIWTPVFPFIPNRHHLCPQALAVYIRRRGQARSISSLQASRRATQQALSLLLPRRDLPILKLQEWPLQPPPHQVLTPCWTLSYLVLRN</sequence>
<evidence type="ECO:0000313" key="1">
    <source>
        <dbReference type="EMBL" id="QHB92526.1"/>
    </source>
</evidence>